<comment type="caution">
    <text evidence="1">The sequence shown here is derived from an EMBL/GenBank/DDBJ whole genome shotgun (WGS) entry which is preliminary data.</text>
</comment>
<reference evidence="2" key="1">
    <citation type="journal article" date="2024" name="Front. Bioeng. Biotechnol.">
        <title>Genome-scale model development and genomic sequencing of the oleaginous clade Lipomyces.</title>
        <authorList>
            <person name="Czajka J.J."/>
            <person name="Han Y."/>
            <person name="Kim J."/>
            <person name="Mondo S.J."/>
            <person name="Hofstad B.A."/>
            <person name="Robles A."/>
            <person name="Haridas S."/>
            <person name="Riley R."/>
            <person name="LaButti K."/>
            <person name="Pangilinan J."/>
            <person name="Andreopoulos W."/>
            <person name="Lipzen A."/>
            <person name="Yan J."/>
            <person name="Wang M."/>
            <person name="Ng V."/>
            <person name="Grigoriev I.V."/>
            <person name="Spatafora J.W."/>
            <person name="Magnuson J.K."/>
            <person name="Baker S.E."/>
            <person name="Pomraning K.R."/>
        </authorList>
    </citation>
    <scope>NUCLEOTIDE SEQUENCE [LARGE SCALE GENOMIC DNA]</scope>
    <source>
        <strain evidence="2">CBS 7786</strain>
    </source>
</reference>
<organism evidence="1 2">
    <name type="scientific">Lipomyces kononenkoae</name>
    <name type="common">Yeast</name>
    <dbReference type="NCBI Taxonomy" id="34357"/>
    <lineage>
        <taxon>Eukaryota</taxon>
        <taxon>Fungi</taxon>
        <taxon>Dikarya</taxon>
        <taxon>Ascomycota</taxon>
        <taxon>Saccharomycotina</taxon>
        <taxon>Lipomycetes</taxon>
        <taxon>Lipomycetales</taxon>
        <taxon>Lipomycetaceae</taxon>
        <taxon>Lipomyces</taxon>
    </lineage>
</organism>
<proteinExistence type="predicted"/>
<gene>
    <name evidence="1" type="ORF">V1525DRAFT_372476</name>
</gene>
<protein>
    <submittedName>
        <fullName evidence="1">Histidine phosphatase superfamily-domain-containing protein</fullName>
    </submittedName>
</protein>
<evidence type="ECO:0000313" key="2">
    <source>
        <dbReference type="Proteomes" id="UP001433508"/>
    </source>
</evidence>
<name>A0ACC3T6N6_LIPKO</name>
<evidence type="ECO:0000313" key="1">
    <source>
        <dbReference type="EMBL" id="KAK9239622.1"/>
    </source>
</evidence>
<sequence>MASVISNSPSLLPSSSQSSRSPSPSSERSLMSPSSPTRTPVGVSLTLTKTISRESTSGLISLPPHPMGPTLLQGPRTPQIEKYGTIGVCAMDAKARSKPCRQILNRLIADGQFETVIFGDKVILDEDIENWPTCDYLISFFSNGFPLDKAIAYVNLRKPYLVNDLASQKLLWDRRLVLAVLDSINVATPARLEISRDGGPKVDSVLKKRLAETGVTIKDGPEPIWELLDIDTLAVDGKILKKPFVEKPTDGEDHNIYIYYHSSQGGGGRKLFRKVGNKSSEFDATLCYPRSTGSFIYEQFMDTDNYEDVKVYTVGPNYCHAETRKSPVVDGLVRRNTFGKEIRFVTNLSPEEINMAKKISIAFHQAICGFDLLRVHGMSFVIDVNGFSFVKENNEYYDNCSKVLRSMFTAVRDSQKRLPPSLSVPKPPAQKQQSWVLKGIVNVVRHADRTPKQKIKFSFYSPIFIALLKKHKEEVIIRGKEPLQEVLDATRLAQKEKVEDMGKLAQLAHALERKMDFAGTKVQIKPVLNDDMDVEKVQLIIKWGGEPTHSARYQSSDLGDQMRKDILLMNRRVLDDVKVFTSSERRVATSAQIWATSFLDKKEIDPDFLIVRKDLLDDSNAAKDLMDKVKKKIKPLIRRGLKPPPQFTWPEKMPEPSVVIQSVVELMNFHHEVMEANFKYRDVSAFQSRWCCGEDPLLFKERWDKLFAEFISVDKVDPSKISELYDTMKYDALHNRQFLENVFLPYEPKDVTAVVMNGSIKSSSSSVKSSSLHAADEYPRKQSSSSSSSDRFQDERFSKLRELYRLAKVLFDYICPQEYGIEDDEKLDIGLLTSLPLVKQILNDLDHMKETDTGACCAYFTKGIIYRPRNSLYVRRHRLTEIESHIYTLLNVIYGCGIPTKMSRTAIPELDYLTQICFELFESADTQTTQKKYSVRLSLSSGCHCSDPLDIQLDSKHCISCIPRRSLTSHLDMDEVSRMFRDNFSRVSLPKRFIPVNISSKPVSPIENSPPLSSDIQTLSPEDVSQSLAIVETEVNTSSEEGIN</sequence>
<dbReference type="Proteomes" id="UP001433508">
    <property type="component" value="Unassembled WGS sequence"/>
</dbReference>
<accession>A0ACC3T6N6</accession>
<keyword evidence="2" id="KW-1185">Reference proteome</keyword>
<dbReference type="EMBL" id="MU971345">
    <property type="protein sequence ID" value="KAK9239622.1"/>
    <property type="molecule type" value="Genomic_DNA"/>
</dbReference>